<name>A0AAU7CKE7_9BACT</name>
<evidence type="ECO:0000313" key="1">
    <source>
        <dbReference type="EMBL" id="XBH05636.1"/>
    </source>
</evidence>
<dbReference type="RefSeq" id="WP_406698483.1">
    <property type="nucleotide sequence ID" value="NZ_CP155447.1"/>
</dbReference>
<organism evidence="1">
    <name type="scientific">Singulisphaera sp. Ch08</name>
    <dbReference type="NCBI Taxonomy" id="3120278"/>
    <lineage>
        <taxon>Bacteria</taxon>
        <taxon>Pseudomonadati</taxon>
        <taxon>Planctomycetota</taxon>
        <taxon>Planctomycetia</taxon>
        <taxon>Isosphaerales</taxon>
        <taxon>Isosphaeraceae</taxon>
        <taxon>Singulisphaera</taxon>
    </lineage>
</organism>
<gene>
    <name evidence="1" type="ORF">V5E97_06335</name>
</gene>
<dbReference type="EMBL" id="CP155447">
    <property type="protein sequence ID" value="XBH05636.1"/>
    <property type="molecule type" value="Genomic_DNA"/>
</dbReference>
<reference evidence="1" key="1">
    <citation type="submission" date="2024-05" db="EMBL/GenBank/DDBJ databases">
        <title>Planctomycetes of the genus Singulisphaera possess chitinolytic capabilities.</title>
        <authorList>
            <person name="Ivanova A."/>
        </authorList>
    </citation>
    <scope>NUCLEOTIDE SEQUENCE</scope>
    <source>
        <strain evidence="1">Ch08T</strain>
    </source>
</reference>
<accession>A0AAU7CKE7</accession>
<protein>
    <submittedName>
        <fullName evidence="1">Uncharacterized protein</fullName>
    </submittedName>
</protein>
<sequence>MPHAALLESLEAQDIEALVIARPIVFSADLALKAVVMIIMGEDQMPLEMSE</sequence>
<proteinExistence type="predicted"/>
<dbReference type="AlphaFoldDB" id="A0AAU7CKE7"/>